<feature type="transmembrane region" description="Helical" evidence="6">
    <location>
        <begin position="276"/>
        <end position="298"/>
    </location>
</feature>
<organism evidence="9 10">
    <name type="scientific">Collinsella aerofaciens</name>
    <dbReference type="NCBI Taxonomy" id="74426"/>
    <lineage>
        <taxon>Bacteria</taxon>
        <taxon>Bacillati</taxon>
        <taxon>Actinomycetota</taxon>
        <taxon>Coriobacteriia</taxon>
        <taxon>Coriobacteriales</taxon>
        <taxon>Coriobacteriaceae</taxon>
        <taxon>Collinsella</taxon>
    </lineage>
</organism>
<dbReference type="InterPro" id="IPR003945">
    <property type="entry name" value="NU5C-like"/>
</dbReference>
<evidence type="ECO:0000256" key="6">
    <source>
        <dbReference type="SAM" id="Phobius"/>
    </source>
</evidence>
<dbReference type="GO" id="GO:0003954">
    <property type="term" value="F:NADH dehydrogenase activity"/>
    <property type="evidence" value="ECO:0007669"/>
    <property type="project" value="TreeGrafter"/>
</dbReference>
<feature type="transmembrane region" description="Helical" evidence="6">
    <location>
        <begin position="86"/>
        <end position="105"/>
    </location>
</feature>
<comment type="caution">
    <text evidence="9">The sequence shown here is derived from an EMBL/GenBank/DDBJ whole genome shotgun (WGS) entry which is preliminary data.</text>
</comment>
<feature type="domain" description="NADH:quinone oxidoreductase/Mrp antiporter transmembrane" evidence="7">
    <location>
        <begin position="139"/>
        <end position="425"/>
    </location>
</feature>
<feature type="transmembrane region" description="Helical" evidence="6">
    <location>
        <begin position="199"/>
        <end position="225"/>
    </location>
</feature>
<dbReference type="GO" id="GO:0008137">
    <property type="term" value="F:NADH dehydrogenase (ubiquinone) activity"/>
    <property type="evidence" value="ECO:0007669"/>
    <property type="project" value="InterPro"/>
</dbReference>
<sequence>MTLSTSLSLLGLVAILAPMVGSLIVAFLPRPYAKWTSAVAAAIATVASVALAATYAQAGFPELSVPFVSFGKALVLGFVFDRMSTLLAPAFVGIGLLVVIYSIPYMSQDNREHPDLPRRRFYAYLSTFIGAMAGLVYSSTLVGQLVFFEITGACSWGLISYYMTPTAKKAGMKALIITHIGALGLYLGAAVLFAHTGTFAITAISGLDATVKAVVLLMVLFAAWAKSAQVPMYMWLPSAMEAPTPVSAYLHGASMVKVGVCVFARALVSAGEVPEIVGWVAIIDAMVTMLFGFLMYLPQKDMKRLLAFSTIAQLSYVFFGLGLSVFGSQLAFDGAVCHIFNHAFAKTLFFLVAGSFSFTLGTRMLPKLRGVLKKYPVSGIGFAVAALAIAGVPPMNTFFSKFQIIAGGFTVGAGNAAIMVLVLIMVTETVATFAWFLKWMGYCLPGEPSEEVAAGAPLPKAMAFVFVVLVIMVIVSGPLSASWIG</sequence>
<dbReference type="InterPro" id="IPR001750">
    <property type="entry name" value="ND/Mrp_TM"/>
</dbReference>
<feature type="domain" description="NADH-Ubiquinone oxidoreductase (complex I) chain 5 N-terminal" evidence="8">
    <location>
        <begin position="74"/>
        <end position="111"/>
    </location>
</feature>
<feature type="transmembrane region" description="Helical" evidence="6">
    <location>
        <begin position="377"/>
        <end position="396"/>
    </location>
</feature>
<dbReference type="PANTHER" id="PTHR42829">
    <property type="entry name" value="NADH-UBIQUINONE OXIDOREDUCTASE CHAIN 5"/>
    <property type="match status" value="1"/>
</dbReference>
<dbReference type="NCBIfam" id="NF005097">
    <property type="entry name" value="PRK06525.1"/>
    <property type="match status" value="1"/>
</dbReference>
<evidence type="ECO:0000256" key="4">
    <source>
        <dbReference type="ARBA" id="ARBA00023136"/>
    </source>
</evidence>
<dbReference type="Pfam" id="PF00361">
    <property type="entry name" value="Proton_antipo_M"/>
    <property type="match status" value="1"/>
</dbReference>
<feature type="transmembrane region" description="Helical" evidence="6">
    <location>
        <begin position="461"/>
        <end position="484"/>
    </location>
</feature>
<feature type="transmembrane region" description="Helical" evidence="6">
    <location>
        <begin position="7"/>
        <end position="29"/>
    </location>
</feature>
<name>A0A6N9JHF4_9ACTN</name>
<accession>A0A6N9JHF4</accession>
<dbReference type="GO" id="GO:0016020">
    <property type="term" value="C:membrane"/>
    <property type="evidence" value="ECO:0007669"/>
    <property type="project" value="UniProtKB-SubCell"/>
</dbReference>
<evidence type="ECO:0000313" key="9">
    <source>
        <dbReference type="EMBL" id="MZJ38758.1"/>
    </source>
</evidence>
<feature type="transmembrane region" description="Helical" evidence="6">
    <location>
        <begin position="121"/>
        <end position="139"/>
    </location>
</feature>
<feature type="transmembrane region" description="Helical" evidence="6">
    <location>
        <begin position="246"/>
        <end position="270"/>
    </location>
</feature>
<dbReference type="Proteomes" id="UP000469380">
    <property type="component" value="Unassembled WGS sequence"/>
</dbReference>
<keyword evidence="3 6" id="KW-1133">Transmembrane helix</keyword>
<proteinExistence type="predicted"/>
<dbReference type="PRINTS" id="PR01434">
    <property type="entry name" value="NADHDHGNASE5"/>
</dbReference>
<comment type="subcellular location">
    <subcellularLocation>
        <location evidence="1">Endomembrane system</location>
        <topology evidence="1">Multi-pass membrane protein</topology>
    </subcellularLocation>
    <subcellularLocation>
        <location evidence="5">Membrane</location>
        <topology evidence="5">Multi-pass membrane protein</topology>
    </subcellularLocation>
</comment>
<dbReference type="InterPro" id="IPR001516">
    <property type="entry name" value="Proton_antipo_N"/>
</dbReference>
<evidence type="ECO:0000256" key="1">
    <source>
        <dbReference type="ARBA" id="ARBA00004127"/>
    </source>
</evidence>
<evidence type="ECO:0000256" key="3">
    <source>
        <dbReference type="ARBA" id="ARBA00022989"/>
    </source>
</evidence>
<dbReference type="GO" id="GO:0015990">
    <property type="term" value="P:electron transport coupled proton transport"/>
    <property type="evidence" value="ECO:0007669"/>
    <property type="project" value="TreeGrafter"/>
</dbReference>
<evidence type="ECO:0000259" key="7">
    <source>
        <dbReference type="Pfam" id="PF00361"/>
    </source>
</evidence>
<evidence type="ECO:0000256" key="5">
    <source>
        <dbReference type="RuleBase" id="RU000320"/>
    </source>
</evidence>
<dbReference type="Pfam" id="PF00662">
    <property type="entry name" value="Proton_antipo_N"/>
    <property type="match status" value="1"/>
</dbReference>
<evidence type="ECO:0000256" key="2">
    <source>
        <dbReference type="ARBA" id="ARBA00022692"/>
    </source>
</evidence>
<feature type="transmembrane region" description="Helical" evidence="6">
    <location>
        <begin position="305"/>
        <end position="327"/>
    </location>
</feature>
<keyword evidence="2 5" id="KW-0812">Transmembrane</keyword>
<evidence type="ECO:0000313" key="10">
    <source>
        <dbReference type="Proteomes" id="UP000469380"/>
    </source>
</evidence>
<dbReference type="AlphaFoldDB" id="A0A6N9JHF4"/>
<dbReference type="PANTHER" id="PTHR42829:SF2">
    <property type="entry name" value="NADH-UBIQUINONE OXIDOREDUCTASE CHAIN 5"/>
    <property type="match status" value="1"/>
</dbReference>
<evidence type="ECO:0000259" key="8">
    <source>
        <dbReference type="Pfam" id="PF00662"/>
    </source>
</evidence>
<dbReference type="EMBL" id="WWSR01000002">
    <property type="protein sequence ID" value="MZJ38758.1"/>
    <property type="molecule type" value="Genomic_DNA"/>
</dbReference>
<dbReference type="GO" id="GO:0042773">
    <property type="term" value="P:ATP synthesis coupled electron transport"/>
    <property type="evidence" value="ECO:0007669"/>
    <property type="project" value="InterPro"/>
</dbReference>
<reference evidence="9 10" key="1">
    <citation type="journal article" date="2019" name="Nat. Med.">
        <title>A library of human gut bacterial isolates paired with longitudinal multiomics data enables mechanistic microbiome research.</title>
        <authorList>
            <person name="Poyet M."/>
            <person name="Groussin M."/>
            <person name="Gibbons S.M."/>
            <person name="Avila-Pacheco J."/>
            <person name="Jiang X."/>
            <person name="Kearney S.M."/>
            <person name="Perrotta A.R."/>
            <person name="Berdy B."/>
            <person name="Zhao S."/>
            <person name="Lieberman T.D."/>
            <person name="Swanson P.K."/>
            <person name="Smith M."/>
            <person name="Roesemann S."/>
            <person name="Alexander J.E."/>
            <person name="Rich S.A."/>
            <person name="Livny J."/>
            <person name="Vlamakis H."/>
            <person name="Clish C."/>
            <person name="Bullock K."/>
            <person name="Deik A."/>
            <person name="Scott J."/>
            <person name="Pierce K.A."/>
            <person name="Xavier R.J."/>
            <person name="Alm E.J."/>
        </authorList>
    </citation>
    <scope>NUCLEOTIDE SEQUENCE [LARGE SCALE GENOMIC DNA]</scope>
    <source>
        <strain evidence="9 10">BIOML-A20</strain>
    </source>
</reference>
<dbReference type="GO" id="GO:0012505">
    <property type="term" value="C:endomembrane system"/>
    <property type="evidence" value="ECO:0007669"/>
    <property type="project" value="UniProtKB-SubCell"/>
</dbReference>
<gene>
    <name evidence="9" type="ORF">GT464_02135</name>
</gene>
<feature type="transmembrane region" description="Helical" evidence="6">
    <location>
        <begin position="347"/>
        <end position="365"/>
    </location>
</feature>
<protein>
    <submittedName>
        <fullName evidence="9">Hydrogenase 4 subunit D</fullName>
    </submittedName>
</protein>
<feature type="transmembrane region" description="Helical" evidence="6">
    <location>
        <begin position="174"/>
        <end position="193"/>
    </location>
</feature>
<keyword evidence="4 6" id="KW-0472">Membrane</keyword>
<feature type="transmembrane region" description="Helical" evidence="6">
    <location>
        <begin position="35"/>
        <end position="56"/>
    </location>
</feature>
<dbReference type="RefSeq" id="WP_161159836.1">
    <property type="nucleotide sequence ID" value="NZ_WWSR01000002.1"/>
</dbReference>